<evidence type="ECO:0000256" key="1">
    <source>
        <dbReference type="SAM" id="Coils"/>
    </source>
</evidence>
<sequence length="450" mass="53162">MKANDQITQKNKAKKQLLEQRIREHLAHKELFKRPDIVPEQRYSEKSSSFLQISENELDMEPEVLSTKGESPKADEENLLTIQSLTNKLHQEENARQDVELKYQEIKENNLKNTEKIEKLTEEIEILSREILAEREIYRGEAEKFKTALSEKDEIIDRLKKDLSQCDFTIAELEARLQSSNTSNDLQIHEIYKILEKERKKHSQELMKISKMLELEREQKFQALQSLEELKSKANSTNDFENYQNELKEAKDYIKNLQLEYQKYFKKLNKEIEEIKFQNKLLLGEIKFDDPVREENLRLQKRCIDLEENLKANNQLIENAVNKSNKEKSIQIFKEKRDLKRIIQDQIAHNADIVNQIENKLSSGEKPPKHKLIISSRSERKFFNENSADSLKIDIFDLAQEPRKEFGGSQYSTPKNFRNNPSTPSSKNLKDRCDVCFRKPHPNFEHTLKK</sequence>
<protein>
    <submittedName>
        <fullName evidence="3">Uncharacterized protein</fullName>
    </submittedName>
</protein>
<keyword evidence="4" id="KW-1185">Reference proteome</keyword>
<name>A0AAU9JZN1_9CILI</name>
<proteinExistence type="predicted"/>
<gene>
    <name evidence="3" type="ORF">BSTOLATCC_MIC50178</name>
</gene>
<comment type="caution">
    <text evidence="3">The sequence shown here is derived from an EMBL/GenBank/DDBJ whole genome shotgun (WGS) entry which is preliminary data.</text>
</comment>
<feature type="region of interest" description="Disordered" evidence="2">
    <location>
        <begin position="405"/>
        <end position="430"/>
    </location>
</feature>
<feature type="coiled-coil region" evidence="1">
    <location>
        <begin position="82"/>
        <end position="274"/>
    </location>
</feature>
<accession>A0AAU9JZN1</accession>
<feature type="compositionally biased region" description="Polar residues" evidence="2">
    <location>
        <begin position="409"/>
        <end position="427"/>
    </location>
</feature>
<dbReference type="Proteomes" id="UP001162131">
    <property type="component" value="Unassembled WGS sequence"/>
</dbReference>
<keyword evidence="1" id="KW-0175">Coiled coil</keyword>
<reference evidence="3" key="1">
    <citation type="submission" date="2021-09" db="EMBL/GenBank/DDBJ databases">
        <authorList>
            <consortium name="AG Swart"/>
            <person name="Singh M."/>
            <person name="Singh A."/>
            <person name="Seah K."/>
            <person name="Emmerich C."/>
        </authorList>
    </citation>
    <scope>NUCLEOTIDE SEQUENCE</scope>
    <source>
        <strain evidence="3">ATCC30299</strain>
    </source>
</reference>
<dbReference type="AlphaFoldDB" id="A0AAU9JZN1"/>
<evidence type="ECO:0000313" key="3">
    <source>
        <dbReference type="EMBL" id="CAG9330068.1"/>
    </source>
</evidence>
<organism evidence="3 4">
    <name type="scientific">Blepharisma stoltei</name>
    <dbReference type="NCBI Taxonomy" id="1481888"/>
    <lineage>
        <taxon>Eukaryota</taxon>
        <taxon>Sar</taxon>
        <taxon>Alveolata</taxon>
        <taxon>Ciliophora</taxon>
        <taxon>Postciliodesmatophora</taxon>
        <taxon>Heterotrichea</taxon>
        <taxon>Heterotrichida</taxon>
        <taxon>Blepharismidae</taxon>
        <taxon>Blepharisma</taxon>
    </lineage>
</organism>
<evidence type="ECO:0000256" key="2">
    <source>
        <dbReference type="SAM" id="MobiDB-lite"/>
    </source>
</evidence>
<dbReference type="EMBL" id="CAJZBQ010000050">
    <property type="protein sequence ID" value="CAG9330068.1"/>
    <property type="molecule type" value="Genomic_DNA"/>
</dbReference>
<evidence type="ECO:0000313" key="4">
    <source>
        <dbReference type="Proteomes" id="UP001162131"/>
    </source>
</evidence>